<evidence type="ECO:0000313" key="1">
    <source>
        <dbReference type="EMBL" id="KAJ3479225.1"/>
    </source>
</evidence>
<keyword evidence="2" id="KW-1185">Reference proteome</keyword>
<name>A0ACC1QJ72_9HYPO</name>
<accession>A0ACC1QJ72</accession>
<evidence type="ECO:0000313" key="2">
    <source>
        <dbReference type="Proteomes" id="UP001148737"/>
    </source>
</evidence>
<dbReference type="EMBL" id="JANAKD010001460">
    <property type="protein sequence ID" value="KAJ3479225.1"/>
    <property type="molecule type" value="Genomic_DNA"/>
</dbReference>
<dbReference type="Proteomes" id="UP001148737">
    <property type="component" value="Unassembled WGS sequence"/>
</dbReference>
<proteinExistence type="predicted"/>
<comment type="caution">
    <text evidence="1">The sequence shown here is derived from an EMBL/GenBank/DDBJ whole genome shotgun (WGS) entry which is preliminary data.</text>
</comment>
<organism evidence="1 2">
    <name type="scientific">Lecanicillium saksenae</name>
    <dbReference type="NCBI Taxonomy" id="468837"/>
    <lineage>
        <taxon>Eukaryota</taxon>
        <taxon>Fungi</taxon>
        <taxon>Dikarya</taxon>
        <taxon>Ascomycota</taxon>
        <taxon>Pezizomycotina</taxon>
        <taxon>Sordariomycetes</taxon>
        <taxon>Hypocreomycetidae</taxon>
        <taxon>Hypocreales</taxon>
        <taxon>Cordycipitaceae</taxon>
        <taxon>Lecanicillium</taxon>
    </lineage>
</organism>
<sequence length="293" mass="32981">MEPENVALRGGFPHLARKMATMPDYETFIFRKFDRLSARNLLHLESKLAYLEWKLDRADEQAAVSQDNETLRSIRVWEAFEDNSKYTGRLEQSRMQIAEDIRDALREYQEALLRQRKIASLDAPKKRALRVAQSQSYESIYDGCTGTTKRRSILDGLAKQRLEENHGDLVEVRPQTEKDPLSRFLQDHWMFRTATLADDVEHIDEKHVALAAATVSTLVAAILLLGAIVLLRVIDRQNAQLGVIAMFMVLFVISVSLLTNARRAEVFASTAAYAAVLVVFVSSTPASASKGAT</sequence>
<gene>
    <name evidence="1" type="ORF">NLG97_g8370</name>
</gene>
<reference evidence="1" key="1">
    <citation type="submission" date="2022-07" db="EMBL/GenBank/DDBJ databases">
        <title>Genome Sequence of Lecanicillium saksenae.</title>
        <authorList>
            <person name="Buettner E."/>
        </authorList>
    </citation>
    <scope>NUCLEOTIDE SEQUENCE</scope>
    <source>
        <strain evidence="1">VT-O1</strain>
    </source>
</reference>
<protein>
    <submittedName>
        <fullName evidence="1">Uncharacterized protein</fullName>
    </submittedName>
</protein>